<dbReference type="GO" id="GO:0008080">
    <property type="term" value="F:N-acetyltransferase activity"/>
    <property type="evidence" value="ECO:0007669"/>
    <property type="project" value="InterPro"/>
</dbReference>
<dbReference type="Proteomes" id="UP000275436">
    <property type="component" value="Unassembled WGS sequence"/>
</dbReference>
<reference evidence="4 5" key="1">
    <citation type="journal article" date="2018" name="Mol. Plant Microbe Interact.">
        <title>Taxonomically Different Co-Microsymbionts of a Relict Legume, Oxytropis popoviana, Have Complementary Sets of Symbiotic Genes and Together Increase the Efficiency of Plant Nodulation.</title>
        <authorList>
            <person name="Safronova V."/>
            <person name="Belimov A."/>
            <person name="Sazanova A."/>
            <person name="Chirak E."/>
            <person name="Verkhozina A."/>
            <person name="Kuznetsova I."/>
            <person name="Andronov E."/>
            <person name="Puhalsky J."/>
            <person name="Tikhonovich I."/>
        </authorList>
    </citation>
    <scope>NUCLEOTIDE SEQUENCE [LARGE SCALE GENOMIC DNA]</scope>
    <source>
        <strain evidence="4 5">Opo-235</strain>
    </source>
</reference>
<dbReference type="EMBL" id="QKOD01000002">
    <property type="protein sequence ID" value="RNJ46293.1"/>
    <property type="molecule type" value="Genomic_DNA"/>
</dbReference>
<evidence type="ECO:0000313" key="4">
    <source>
        <dbReference type="EMBL" id="RNJ46293.1"/>
    </source>
</evidence>
<organism evidence="4 5">
    <name type="scientific">Mesorhizobium japonicum</name>
    <dbReference type="NCBI Taxonomy" id="2066070"/>
    <lineage>
        <taxon>Bacteria</taxon>
        <taxon>Pseudomonadati</taxon>
        <taxon>Pseudomonadota</taxon>
        <taxon>Alphaproteobacteria</taxon>
        <taxon>Hyphomicrobiales</taxon>
        <taxon>Phyllobacteriaceae</taxon>
        <taxon>Mesorhizobium</taxon>
    </lineage>
</organism>
<dbReference type="Pfam" id="PF01047">
    <property type="entry name" value="MarR"/>
    <property type="match status" value="1"/>
</dbReference>
<gene>
    <name evidence="4" type="ORF">DNR46_10890</name>
</gene>
<dbReference type="PROSITE" id="PS51186">
    <property type="entry name" value="GNAT"/>
    <property type="match status" value="1"/>
</dbReference>
<evidence type="ECO:0000313" key="5">
    <source>
        <dbReference type="Proteomes" id="UP000275436"/>
    </source>
</evidence>
<protein>
    <submittedName>
        <fullName evidence="4">MarR family transcriptional regulator</fullName>
    </submittedName>
</protein>
<dbReference type="InterPro" id="IPR016181">
    <property type="entry name" value="Acyl_CoA_acyltransferase"/>
</dbReference>
<sequence length="316" mass="35592">MTIHHQPNNEAPNKQLIDAVRAFNRFYTRQIGLLDEGLLKSAFSLTEARVLYELAHRDGLTATDLGRDLGLDAGYVSRLLKKFERLDLISRSTLVSDARQSTIALTPAGRNAFAPLNKDSHDQVAALLDRLPASEQDRLVKSMRTVQALLDESAEPKIPYLLRPLQIGDIGWVTRRQGMLYAQDYGWDDTYEALVAEILAAFVKSFDPKWERSWIAERDGEVVGSVFVVRKSPEVAKLRLLYVEPSARGLGIGKRLVEECIGFARAKGYKTLTLWTNDILTAARHIYQAAGFKLIDEERHHSFGKDLVGQTWDLDL</sequence>
<dbReference type="Gene3D" id="3.40.630.30">
    <property type="match status" value="1"/>
</dbReference>
<dbReference type="PANTHER" id="PTHR13947">
    <property type="entry name" value="GNAT FAMILY N-ACETYLTRANSFERASE"/>
    <property type="match status" value="1"/>
</dbReference>
<proteinExistence type="predicted"/>
<dbReference type="SUPFAM" id="SSF46785">
    <property type="entry name" value="Winged helix' DNA-binding domain"/>
    <property type="match status" value="1"/>
</dbReference>
<dbReference type="SMART" id="SM00347">
    <property type="entry name" value="HTH_MARR"/>
    <property type="match status" value="1"/>
</dbReference>
<dbReference type="AlphaFoldDB" id="A0A3M9XE45"/>
<dbReference type="GO" id="GO:0003700">
    <property type="term" value="F:DNA-binding transcription factor activity"/>
    <property type="evidence" value="ECO:0007669"/>
    <property type="project" value="InterPro"/>
</dbReference>
<dbReference type="InterPro" id="IPR036390">
    <property type="entry name" value="WH_DNA-bd_sf"/>
</dbReference>
<keyword evidence="1" id="KW-0808">Transferase</keyword>
<evidence type="ECO:0000256" key="1">
    <source>
        <dbReference type="ARBA" id="ARBA00022679"/>
    </source>
</evidence>
<evidence type="ECO:0000259" key="3">
    <source>
        <dbReference type="PROSITE" id="PS51186"/>
    </source>
</evidence>
<dbReference type="InterPro" id="IPR036388">
    <property type="entry name" value="WH-like_DNA-bd_sf"/>
</dbReference>
<feature type="domain" description="HTH marR-type" evidence="2">
    <location>
        <begin position="13"/>
        <end position="148"/>
    </location>
</feature>
<dbReference type="RefSeq" id="WP_123167991.1">
    <property type="nucleotide sequence ID" value="NZ_QKOD01000002.1"/>
</dbReference>
<dbReference type="PANTHER" id="PTHR13947:SF37">
    <property type="entry name" value="LD18367P"/>
    <property type="match status" value="1"/>
</dbReference>
<dbReference type="Gene3D" id="1.10.10.10">
    <property type="entry name" value="Winged helix-like DNA-binding domain superfamily/Winged helix DNA-binding domain"/>
    <property type="match status" value="1"/>
</dbReference>
<dbReference type="SUPFAM" id="SSF55729">
    <property type="entry name" value="Acyl-CoA N-acyltransferases (Nat)"/>
    <property type="match status" value="1"/>
</dbReference>
<evidence type="ECO:0000259" key="2">
    <source>
        <dbReference type="PROSITE" id="PS50995"/>
    </source>
</evidence>
<comment type="caution">
    <text evidence="4">The sequence shown here is derived from an EMBL/GenBank/DDBJ whole genome shotgun (WGS) entry which is preliminary data.</text>
</comment>
<feature type="domain" description="N-acetyltransferase" evidence="3">
    <location>
        <begin position="160"/>
        <end position="313"/>
    </location>
</feature>
<dbReference type="InterPro" id="IPR000835">
    <property type="entry name" value="HTH_MarR-typ"/>
</dbReference>
<name>A0A3M9XE45_9HYPH</name>
<dbReference type="InterPro" id="IPR050769">
    <property type="entry name" value="NAT_camello-type"/>
</dbReference>
<dbReference type="CDD" id="cd04301">
    <property type="entry name" value="NAT_SF"/>
    <property type="match status" value="1"/>
</dbReference>
<dbReference type="PROSITE" id="PS50995">
    <property type="entry name" value="HTH_MARR_2"/>
    <property type="match status" value="1"/>
</dbReference>
<accession>A0A3M9XE45</accession>
<dbReference type="InterPro" id="IPR000182">
    <property type="entry name" value="GNAT_dom"/>
</dbReference>
<dbReference type="Pfam" id="PF00583">
    <property type="entry name" value="Acetyltransf_1"/>
    <property type="match status" value="1"/>
</dbReference>